<reference evidence="2" key="1">
    <citation type="submission" date="2023-10" db="EMBL/GenBank/DDBJ databases">
        <authorList>
            <person name="Chen Y."/>
            <person name="Shah S."/>
            <person name="Dougan E. K."/>
            <person name="Thang M."/>
            <person name="Chan C."/>
        </authorList>
    </citation>
    <scope>NUCLEOTIDE SEQUENCE [LARGE SCALE GENOMIC DNA]</scope>
</reference>
<feature type="region of interest" description="Disordered" evidence="1">
    <location>
        <begin position="169"/>
        <end position="246"/>
    </location>
</feature>
<gene>
    <name evidence="2" type="ORF">PCOR1329_LOCUS82175</name>
</gene>
<evidence type="ECO:0000313" key="2">
    <source>
        <dbReference type="EMBL" id="CAK0907042.1"/>
    </source>
</evidence>
<organism evidence="2 3">
    <name type="scientific">Prorocentrum cordatum</name>
    <dbReference type="NCBI Taxonomy" id="2364126"/>
    <lineage>
        <taxon>Eukaryota</taxon>
        <taxon>Sar</taxon>
        <taxon>Alveolata</taxon>
        <taxon>Dinophyceae</taxon>
        <taxon>Prorocentrales</taxon>
        <taxon>Prorocentraceae</taxon>
        <taxon>Prorocentrum</taxon>
    </lineage>
</organism>
<feature type="region of interest" description="Disordered" evidence="1">
    <location>
        <begin position="61"/>
        <end position="122"/>
    </location>
</feature>
<name>A0ABN9Y7D9_9DINO</name>
<comment type="caution">
    <text evidence="2">The sequence shown here is derived from an EMBL/GenBank/DDBJ whole genome shotgun (WGS) entry which is preliminary data.</text>
</comment>
<feature type="compositionally biased region" description="Low complexity" evidence="1">
    <location>
        <begin position="181"/>
        <end position="195"/>
    </location>
</feature>
<dbReference type="Proteomes" id="UP001189429">
    <property type="component" value="Unassembled WGS sequence"/>
</dbReference>
<proteinExistence type="predicted"/>
<dbReference type="EMBL" id="CAUYUJ010021793">
    <property type="protein sequence ID" value="CAK0907042.1"/>
    <property type="molecule type" value="Genomic_DNA"/>
</dbReference>
<evidence type="ECO:0000313" key="3">
    <source>
        <dbReference type="Proteomes" id="UP001189429"/>
    </source>
</evidence>
<feature type="non-terminal residue" evidence="2">
    <location>
        <position position="304"/>
    </location>
</feature>
<accession>A0ABN9Y7D9</accession>
<protein>
    <submittedName>
        <fullName evidence="2">Uncharacterized protein</fullName>
    </submittedName>
</protein>
<feature type="compositionally biased region" description="Low complexity" evidence="1">
    <location>
        <begin position="98"/>
        <end position="110"/>
    </location>
</feature>
<sequence>MAGEQLKQEDVLKYWMDHKPSLKATLRAAATSESKRPGACCSKTLYGRAVKRQWELMNPEQQESWRAAAAAGGPPPSQPALAFPVCQGGSPSEGQGGAESRSAAPAPEAPDQAGACPGAGQSQDSSSFPSWCAWCGRAPLSPFQLKEGQGPFQHKFFCGGCWDAWEAEPATPPGCPPDLGQEQAPQQRAEAPESAVLPEGAAAPEQEAKGQATTGGGGPQPARGALAAQTGPGTQEAVGPPTSGAGWAPEQGLLPVQCVECGVVGGPVKAGYCEYCWTTWEATNTSLAAGAAQQFTGAAGHSEP</sequence>
<keyword evidence="3" id="KW-1185">Reference proteome</keyword>
<evidence type="ECO:0000256" key="1">
    <source>
        <dbReference type="SAM" id="MobiDB-lite"/>
    </source>
</evidence>